<dbReference type="FunFam" id="3.90.80.10:FF:000003">
    <property type="entry name" value="Inorganic pyrophosphatase"/>
    <property type="match status" value="1"/>
</dbReference>
<dbReference type="GO" id="GO:0004427">
    <property type="term" value="F:inorganic diphosphate phosphatase activity"/>
    <property type="evidence" value="ECO:0007669"/>
    <property type="project" value="UniProtKB-UniRule"/>
</dbReference>
<organism evidence="8 9">
    <name type="scientific">Saccharopolyspora hirsuta</name>
    <dbReference type="NCBI Taxonomy" id="1837"/>
    <lineage>
        <taxon>Bacteria</taxon>
        <taxon>Bacillati</taxon>
        <taxon>Actinomycetota</taxon>
        <taxon>Actinomycetes</taxon>
        <taxon>Pseudonocardiales</taxon>
        <taxon>Pseudonocardiaceae</taxon>
        <taxon>Saccharopolyspora</taxon>
    </lineage>
</organism>
<dbReference type="PANTHER" id="PTHR10286">
    <property type="entry name" value="INORGANIC PYROPHOSPHATASE"/>
    <property type="match status" value="1"/>
</dbReference>
<keyword evidence="5 7" id="KW-0460">Magnesium</keyword>
<sequence length="190" mass="21602">MELEMVVEVPRGSRNKYEMDHERGRIRLDRTLFTAARYPADYGYFPGTLAEDGDPLDALVQVVHPTFPGCAIRVRPVAVFWMHDEQGPDAKVLCVQADDPRADHIRDLPDIPRHDRDEIGHFFATYKDLEPRKNGEIRGWQARAEAEAVIEGAFARARTAHLAGAPAPRICQLRWPSRRSRRPRSRAPAS</sequence>
<accession>A0A5M7BMF3</accession>
<feature type="binding site" evidence="7">
    <location>
        <position position="8"/>
    </location>
    <ligand>
        <name>Mg(2+)</name>
        <dbReference type="ChEBI" id="CHEBI:18420"/>
        <label>2</label>
    </ligand>
</feature>
<dbReference type="SUPFAM" id="SSF50324">
    <property type="entry name" value="Inorganic pyrophosphatase"/>
    <property type="match status" value="1"/>
</dbReference>
<feature type="binding site" evidence="7">
    <location>
        <position position="89"/>
    </location>
    <ligand>
        <name>Mg(2+)</name>
        <dbReference type="ChEBI" id="CHEBI:18420"/>
        <label>3</label>
    </ligand>
</feature>
<dbReference type="AlphaFoldDB" id="A0A5M7BMF3"/>
<evidence type="ECO:0000313" key="8">
    <source>
        <dbReference type="EMBL" id="KAA5828301.1"/>
    </source>
</evidence>
<comment type="subcellular location">
    <subcellularLocation>
        <location evidence="7">Cytoplasm</location>
    </subcellularLocation>
</comment>
<evidence type="ECO:0000313" key="9">
    <source>
        <dbReference type="Proteomes" id="UP000323946"/>
    </source>
</evidence>
<dbReference type="Gene3D" id="3.90.80.10">
    <property type="entry name" value="Inorganic pyrophosphatase"/>
    <property type="match status" value="1"/>
</dbReference>
<feature type="binding site" evidence="7">
    <location>
        <position position="126"/>
    </location>
    <ligand>
        <name>substrate</name>
    </ligand>
</feature>
<comment type="subunit">
    <text evidence="7">Homohexamer.</text>
</comment>
<name>A0A5M7BMF3_SACHI</name>
<keyword evidence="9" id="KW-1185">Reference proteome</keyword>
<comment type="function">
    <text evidence="7">Catalyzes the hydrolysis of inorganic pyrophosphate (PPi) forming two phosphate ions.</text>
</comment>
<evidence type="ECO:0000256" key="5">
    <source>
        <dbReference type="ARBA" id="ARBA00022842"/>
    </source>
</evidence>
<dbReference type="EMBL" id="VWPH01000015">
    <property type="protein sequence ID" value="KAA5828301.1"/>
    <property type="molecule type" value="Genomic_DNA"/>
</dbReference>
<feature type="binding site" evidence="7">
    <location>
        <position position="57"/>
    </location>
    <ligand>
        <name>Mg(2+)</name>
        <dbReference type="ChEBI" id="CHEBI:18420"/>
        <label>1</label>
    </ligand>
</feature>
<dbReference type="SMR" id="A0A5M7BMF3"/>
<comment type="similarity">
    <text evidence="7">Belongs to the PPase family.</text>
</comment>
<feature type="binding site" evidence="7">
    <location>
        <position position="89"/>
    </location>
    <ligand>
        <name>Mg(2+)</name>
        <dbReference type="ChEBI" id="CHEBI:18420"/>
        <label>1</label>
    </ligand>
</feature>
<dbReference type="GO" id="GO:0000287">
    <property type="term" value="F:magnesium ion binding"/>
    <property type="evidence" value="ECO:0007669"/>
    <property type="project" value="UniProtKB-UniRule"/>
</dbReference>
<feature type="binding site" evidence="7">
    <location>
        <position position="57"/>
    </location>
    <ligand>
        <name>Mg(2+)</name>
        <dbReference type="ChEBI" id="CHEBI:18420"/>
        <label>2</label>
    </ligand>
</feature>
<evidence type="ECO:0000256" key="1">
    <source>
        <dbReference type="ARBA" id="ARBA00001946"/>
    </source>
</evidence>
<proteinExistence type="inferred from homology"/>
<dbReference type="InterPro" id="IPR008162">
    <property type="entry name" value="Pyrophosphatase"/>
</dbReference>
<dbReference type="PROSITE" id="PS00387">
    <property type="entry name" value="PPASE"/>
    <property type="match status" value="1"/>
</dbReference>
<evidence type="ECO:0000256" key="3">
    <source>
        <dbReference type="ARBA" id="ARBA00022723"/>
    </source>
</evidence>
<protein>
    <recommendedName>
        <fullName evidence="7">Inorganic pyrophosphatase</fullName>
        <ecNumber evidence="7">3.6.1.1</ecNumber>
    </recommendedName>
    <alternativeName>
        <fullName evidence="7">Pyrophosphate phospho-hydrolase</fullName>
        <shortName evidence="7">PPase</shortName>
    </alternativeName>
</protein>
<feature type="binding site" evidence="7">
    <location>
        <position position="42"/>
    </location>
    <ligand>
        <name>substrate</name>
    </ligand>
</feature>
<dbReference type="GO" id="GO:0006796">
    <property type="term" value="P:phosphate-containing compound metabolic process"/>
    <property type="evidence" value="ECO:0007669"/>
    <property type="project" value="InterPro"/>
</dbReference>
<dbReference type="HAMAP" id="MF_00209">
    <property type="entry name" value="Inorganic_PPase"/>
    <property type="match status" value="1"/>
</dbReference>
<dbReference type="InterPro" id="IPR036649">
    <property type="entry name" value="Pyrophosphatase_sf"/>
</dbReference>
<dbReference type="GO" id="GO:0005737">
    <property type="term" value="C:cytoplasm"/>
    <property type="evidence" value="ECO:0007669"/>
    <property type="project" value="UniProtKB-SubCell"/>
</dbReference>
<keyword evidence="3 7" id="KW-0479">Metal-binding</keyword>
<feature type="binding site" evidence="7">
    <location>
        <position position="30"/>
    </location>
    <ligand>
        <name>substrate</name>
    </ligand>
</feature>
<keyword evidence="4 7" id="KW-0378">Hydrolase</keyword>
<feature type="binding site" evidence="7">
    <location>
        <position position="52"/>
    </location>
    <ligand>
        <name>Mg(2+)</name>
        <dbReference type="ChEBI" id="CHEBI:18420"/>
        <label>1</label>
    </ligand>
</feature>
<feature type="active site" description="Proton acceptor" evidence="7">
    <location>
        <position position="89"/>
    </location>
</feature>
<dbReference type="Proteomes" id="UP000323946">
    <property type="component" value="Unassembled WGS sequence"/>
</dbReference>
<evidence type="ECO:0000256" key="6">
    <source>
        <dbReference type="ARBA" id="ARBA00047820"/>
    </source>
</evidence>
<keyword evidence="2 7" id="KW-0963">Cytoplasm</keyword>
<evidence type="ECO:0000256" key="4">
    <source>
        <dbReference type="ARBA" id="ARBA00022801"/>
    </source>
</evidence>
<dbReference type="CDD" id="cd00412">
    <property type="entry name" value="pyrophosphatase"/>
    <property type="match status" value="1"/>
</dbReference>
<feature type="binding site" evidence="7">
    <location>
        <position position="16"/>
    </location>
    <ligand>
        <name>substrate</name>
    </ligand>
</feature>
<comment type="catalytic activity">
    <reaction evidence="6 7">
        <text>diphosphate + H2O = 2 phosphate + H(+)</text>
        <dbReference type="Rhea" id="RHEA:24576"/>
        <dbReference type="ChEBI" id="CHEBI:15377"/>
        <dbReference type="ChEBI" id="CHEBI:15378"/>
        <dbReference type="ChEBI" id="CHEBI:33019"/>
        <dbReference type="ChEBI" id="CHEBI:43474"/>
        <dbReference type="EC" id="3.6.1.1"/>
    </reaction>
</comment>
<evidence type="ECO:0000256" key="7">
    <source>
        <dbReference type="HAMAP-Rule" id="MF_00209"/>
    </source>
</evidence>
<comment type="cofactor">
    <cofactor evidence="1 7">
        <name>Mg(2+)</name>
        <dbReference type="ChEBI" id="CHEBI:18420"/>
    </cofactor>
</comment>
<gene>
    <name evidence="7" type="primary">ppa</name>
    <name evidence="8" type="ORF">F1721_28030</name>
</gene>
<dbReference type="EC" id="3.6.1.1" evidence="7"/>
<evidence type="ECO:0000256" key="2">
    <source>
        <dbReference type="ARBA" id="ARBA00022490"/>
    </source>
</evidence>
<reference evidence="8 9" key="1">
    <citation type="submission" date="2019-09" db="EMBL/GenBank/DDBJ databases">
        <title>Draft genome sequence of the thermophilic Saccharopolyspora hirsuta VKM Ac-666T.</title>
        <authorList>
            <person name="Lobastova T.G."/>
            <person name="Fokina V."/>
            <person name="Bragin E.Y."/>
            <person name="Shtratnikova V.Y."/>
            <person name="Starodumova I.P."/>
            <person name="Tarlachkov S.V."/>
            <person name="Donova M.V."/>
        </authorList>
    </citation>
    <scope>NUCLEOTIDE SEQUENCE [LARGE SCALE GENOMIC DNA]</scope>
    <source>
        <strain evidence="8 9">VKM Ac-666</strain>
    </source>
</reference>
<dbReference type="OrthoDB" id="5187599at2"/>
<dbReference type="Pfam" id="PF00719">
    <property type="entry name" value="Pyrophosphatase"/>
    <property type="match status" value="1"/>
</dbReference>
<feature type="binding site" evidence="7">
    <location>
        <position position="84"/>
    </location>
    <ligand>
        <name>Mg(2+)</name>
        <dbReference type="ChEBI" id="CHEBI:18420"/>
        <label>3</label>
    </ligand>
</feature>
<dbReference type="RefSeq" id="WP_150069801.1">
    <property type="nucleotide sequence ID" value="NZ_JBEPDJ010000001.1"/>
</dbReference>
<comment type="caution">
    <text evidence="8">The sequence shown here is derived from an EMBL/GenBank/DDBJ whole genome shotgun (WGS) entry which is preliminary data.</text>
</comment>